<evidence type="ECO:0000256" key="4">
    <source>
        <dbReference type="ARBA" id="ARBA00023242"/>
    </source>
</evidence>
<dbReference type="InterPro" id="IPR036431">
    <property type="entry name" value="ARID_dom_sf"/>
</dbReference>
<gene>
    <name evidence="7" type="ORF">FVE85_4953</name>
</gene>
<reference evidence="8" key="1">
    <citation type="journal article" date="2019" name="Nat. Commun.">
        <title>Expansion of phycobilisome linker gene families in mesophilic red algae.</title>
        <authorList>
            <person name="Lee J."/>
            <person name="Kim D."/>
            <person name="Bhattacharya D."/>
            <person name="Yoon H.S."/>
        </authorList>
    </citation>
    <scope>NUCLEOTIDE SEQUENCE [LARGE SCALE GENOMIC DNA]</scope>
    <source>
        <strain evidence="8">CCMP 1328</strain>
    </source>
</reference>
<dbReference type="AlphaFoldDB" id="A0A5J4YR96"/>
<dbReference type="Proteomes" id="UP000324585">
    <property type="component" value="Unassembled WGS sequence"/>
</dbReference>
<keyword evidence="3" id="KW-0804">Transcription</keyword>
<evidence type="ECO:0000259" key="6">
    <source>
        <dbReference type="PROSITE" id="PS51011"/>
    </source>
</evidence>
<keyword evidence="8" id="KW-1185">Reference proteome</keyword>
<evidence type="ECO:0000313" key="7">
    <source>
        <dbReference type="EMBL" id="KAA8493816.1"/>
    </source>
</evidence>
<evidence type="ECO:0000256" key="2">
    <source>
        <dbReference type="ARBA" id="ARBA00023125"/>
    </source>
</evidence>
<comment type="caution">
    <text evidence="7">The sequence shown here is derived from an EMBL/GenBank/DDBJ whole genome shotgun (WGS) entry which is preliminary data.</text>
</comment>
<dbReference type="SUPFAM" id="SSF57903">
    <property type="entry name" value="FYVE/PHD zinc finger"/>
    <property type="match status" value="1"/>
</dbReference>
<feature type="region of interest" description="Disordered" evidence="5">
    <location>
        <begin position="707"/>
        <end position="742"/>
    </location>
</feature>
<evidence type="ECO:0000256" key="5">
    <source>
        <dbReference type="SAM" id="MobiDB-lite"/>
    </source>
</evidence>
<organism evidence="7 8">
    <name type="scientific">Porphyridium purpureum</name>
    <name type="common">Red alga</name>
    <name type="synonym">Porphyridium cruentum</name>
    <dbReference type="NCBI Taxonomy" id="35688"/>
    <lineage>
        <taxon>Eukaryota</taxon>
        <taxon>Rhodophyta</taxon>
        <taxon>Bangiophyceae</taxon>
        <taxon>Porphyridiales</taxon>
        <taxon>Porphyridiaceae</taxon>
        <taxon>Porphyridium</taxon>
    </lineage>
</organism>
<dbReference type="EMBL" id="VRMN01000006">
    <property type="protein sequence ID" value="KAA8493816.1"/>
    <property type="molecule type" value="Genomic_DNA"/>
</dbReference>
<dbReference type="GO" id="GO:0005634">
    <property type="term" value="C:nucleus"/>
    <property type="evidence" value="ECO:0007669"/>
    <property type="project" value="TreeGrafter"/>
</dbReference>
<feature type="compositionally biased region" description="Low complexity" evidence="5">
    <location>
        <begin position="714"/>
        <end position="724"/>
    </location>
</feature>
<dbReference type="OMA" id="VGWENIT"/>
<dbReference type="GO" id="GO:0006357">
    <property type="term" value="P:regulation of transcription by RNA polymerase II"/>
    <property type="evidence" value="ECO:0007669"/>
    <property type="project" value="InterPro"/>
</dbReference>
<dbReference type="CDD" id="cd16100">
    <property type="entry name" value="ARID"/>
    <property type="match status" value="1"/>
</dbReference>
<feature type="domain" description="ARID" evidence="6">
    <location>
        <begin position="613"/>
        <end position="706"/>
    </location>
</feature>
<dbReference type="InterPro" id="IPR045147">
    <property type="entry name" value="ARI3A/B/C"/>
</dbReference>
<keyword evidence="4" id="KW-0539">Nucleus</keyword>
<dbReference type="PROSITE" id="PS51011">
    <property type="entry name" value="ARID"/>
    <property type="match status" value="1"/>
</dbReference>
<dbReference type="InterPro" id="IPR011011">
    <property type="entry name" value="Znf_FYVE_PHD"/>
</dbReference>
<evidence type="ECO:0000313" key="8">
    <source>
        <dbReference type="Proteomes" id="UP000324585"/>
    </source>
</evidence>
<dbReference type="SMART" id="SM01014">
    <property type="entry name" value="ARID"/>
    <property type="match status" value="1"/>
</dbReference>
<keyword evidence="1" id="KW-0805">Transcription regulation</keyword>
<keyword evidence="2" id="KW-0238">DNA-binding</keyword>
<protein>
    <recommendedName>
        <fullName evidence="6">ARID domain-containing protein</fullName>
    </recommendedName>
</protein>
<dbReference type="SUPFAM" id="SSF46774">
    <property type="entry name" value="ARID-like"/>
    <property type="match status" value="2"/>
</dbReference>
<feature type="region of interest" description="Disordered" evidence="5">
    <location>
        <begin position="379"/>
        <end position="407"/>
    </location>
</feature>
<dbReference type="GO" id="GO:0003677">
    <property type="term" value="F:DNA binding"/>
    <property type="evidence" value="ECO:0007669"/>
    <property type="project" value="UniProtKB-KW"/>
</dbReference>
<dbReference type="Pfam" id="PF01388">
    <property type="entry name" value="ARID"/>
    <property type="match status" value="1"/>
</dbReference>
<dbReference type="SMART" id="SM00501">
    <property type="entry name" value="BRIGHT"/>
    <property type="match status" value="1"/>
</dbReference>
<evidence type="ECO:0000256" key="3">
    <source>
        <dbReference type="ARBA" id="ARBA00023163"/>
    </source>
</evidence>
<name>A0A5J4YR96_PORPP</name>
<feature type="region of interest" description="Disordered" evidence="5">
    <location>
        <begin position="540"/>
        <end position="576"/>
    </location>
</feature>
<proteinExistence type="predicted"/>
<dbReference type="PANTHER" id="PTHR15348">
    <property type="entry name" value="AT-RICH INTERACTIVE DOMAIN-CONTAINING PROTEIN ARID DOMAIN- CONTAINING PROTEIN DEAD RINGER PROTEIN B-CELL REGULATOR OF IGH TRANSCRIPTION BRIGHT"/>
    <property type="match status" value="1"/>
</dbReference>
<sequence>MQGTGACPEELREGMQPQELGWSASVNRMEWMCALVAYLERIGERDAAHRVRVNVSIRGKRAGFEIQDVLPELFVVVVMQMGGYDSICRAYYTCDGRANEQAPDNKDPHRLWRVVRDALPVAVNAACTTACIESLYETYLLAYEREHLALARGIGAHVSAAAVHPRELPGHQICVRLVSQPQQQRPHMQMQMQAQTQGHPHGGSRPSVKWQWGTVLASSNGSVTHDILLDCGDLVNLCLAFVETRLGARVRDTRRDGADALVLVSPLPVVPYLLPPIPPPQRMQLSELAFMRDETGRKRARSEITLAGLVAFRRAAALDQNSPAAGEPATLKPEWFSWTMPMGRSVHAGASADTSQAGDKSTLPRGQIAHDRFASVGEELGKGGAGLSHTRSASPNGHGRKEKETVLRLISRAEVRARERQSSFRANTVRCACGLPDRTESLLECRWCTSLCHRFCCQVPKPDPSARISSTGEATSEPEPFECFVCAPDLAVPGSLAARVAEAASQARRRPEWRFIKRAIEMSADADEAFDARRFDSDEAWDGAASPGRERANGRQVQAKGKRGSGRKGMGGYRGRDAADESGDFRVLGDASAARAANGAGGLQPAGKGRKETAEERQFLAAWRAFWRARGRDYTVLPTFRGPPLDLYIMYTAVRDLGGMEIVRREKLFKKVWLRMRNYYPAATDFSFKLKQMYAVLLQPYVDEGPPDDQVFGTTSSPTPTSSPLHHGLHIDSVSPPHLSTN</sequence>
<dbReference type="OrthoDB" id="8709537at2759"/>
<dbReference type="InterPro" id="IPR001606">
    <property type="entry name" value="ARID_dom"/>
</dbReference>
<accession>A0A5J4YR96</accession>
<dbReference type="Gene3D" id="1.10.150.60">
    <property type="entry name" value="ARID DNA-binding domain"/>
    <property type="match status" value="1"/>
</dbReference>
<dbReference type="PANTHER" id="PTHR15348:SF0">
    <property type="entry name" value="PROTEIN DEAD RINGER"/>
    <property type="match status" value="1"/>
</dbReference>
<evidence type="ECO:0000256" key="1">
    <source>
        <dbReference type="ARBA" id="ARBA00023015"/>
    </source>
</evidence>